<dbReference type="Proteomes" id="UP000466431">
    <property type="component" value="Chromosome"/>
</dbReference>
<gene>
    <name evidence="1" type="ORF">MCEL_00740</name>
</gene>
<evidence type="ECO:0000313" key="2">
    <source>
        <dbReference type="Proteomes" id="UP000466431"/>
    </source>
</evidence>
<dbReference type="EMBL" id="AP022591">
    <property type="protein sequence ID" value="BBY41779.1"/>
    <property type="molecule type" value="Genomic_DNA"/>
</dbReference>
<sequence>METFRMAADGFAAAVGMAECAVVLYEAQAQRRGVPTSRRQHYPHSLEPTITKWSALYAPG</sequence>
<protein>
    <recommendedName>
        <fullName evidence="3">Acyl-CoA dehydrogenase</fullName>
    </recommendedName>
</protein>
<reference evidence="1 2" key="1">
    <citation type="journal article" date="2019" name="Emerg. Microbes Infect.">
        <title>Comprehensive subspecies identification of 175 nontuberculous mycobacteria species based on 7547 genomic profiles.</title>
        <authorList>
            <person name="Matsumoto Y."/>
            <person name="Kinjo T."/>
            <person name="Motooka D."/>
            <person name="Nabeya D."/>
            <person name="Jung N."/>
            <person name="Uechi K."/>
            <person name="Horii T."/>
            <person name="Iida T."/>
            <person name="Fujita J."/>
            <person name="Nakamura S."/>
        </authorList>
    </citation>
    <scope>NUCLEOTIDE SEQUENCE [LARGE SCALE GENOMIC DNA]</scope>
    <source>
        <strain evidence="1 2">JCM 18439</strain>
    </source>
</reference>
<organism evidence="1 2">
    <name type="scientific">Mycolicibacterium celeriflavum</name>
    <name type="common">Mycobacterium celeriflavum</name>
    <dbReference type="NCBI Taxonomy" id="1249101"/>
    <lineage>
        <taxon>Bacteria</taxon>
        <taxon>Bacillati</taxon>
        <taxon>Actinomycetota</taxon>
        <taxon>Actinomycetes</taxon>
        <taxon>Mycobacteriales</taxon>
        <taxon>Mycobacteriaceae</taxon>
        <taxon>Mycolicibacterium</taxon>
    </lineage>
</organism>
<accession>A0A7I7RCV5</accession>
<evidence type="ECO:0008006" key="3">
    <source>
        <dbReference type="Google" id="ProtNLM"/>
    </source>
</evidence>
<proteinExistence type="predicted"/>
<evidence type="ECO:0000313" key="1">
    <source>
        <dbReference type="EMBL" id="BBY41779.1"/>
    </source>
</evidence>
<dbReference type="AlphaFoldDB" id="A0A7I7RCV5"/>
<name>A0A7I7RCV5_MYCCF</name>
<dbReference type="KEGG" id="mcee:MCEL_00740"/>
<keyword evidence="2" id="KW-1185">Reference proteome</keyword>